<protein>
    <submittedName>
        <fullName evidence="1">Uncharacterized protein</fullName>
    </submittedName>
</protein>
<keyword evidence="2" id="KW-1185">Reference proteome</keyword>
<name>L5K7K7_PTEAL</name>
<organism evidence="1 2">
    <name type="scientific">Pteropus alecto</name>
    <name type="common">Black flying fox</name>
    <dbReference type="NCBI Taxonomy" id="9402"/>
    <lineage>
        <taxon>Eukaryota</taxon>
        <taxon>Metazoa</taxon>
        <taxon>Chordata</taxon>
        <taxon>Craniata</taxon>
        <taxon>Vertebrata</taxon>
        <taxon>Euteleostomi</taxon>
        <taxon>Mammalia</taxon>
        <taxon>Eutheria</taxon>
        <taxon>Laurasiatheria</taxon>
        <taxon>Chiroptera</taxon>
        <taxon>Yinpterochiroptera</taxon>
        <taxon>Pteropodoidea</taxon>
        <taxon>Pteropodidae</taxon>
        <taxon>Pteropodinae</taxon>
        <taxon>Pteropus</taxon>
    </lineage>
</organism>
<sequence>MLPATCQRDQDSAPGTEAGWAEICAIRWLAQGEPWVESLGNLSPGVGAARRSRPWGSRLLIPSQEPAGVLSAVTGCSHNGPPPPYPGVARNLVSAAQRKALHPRRDSEDLAKLVCILRWGGARTSDATTFQLKLVQPKGQLLFGTPRSLL</sequence>
<reference evidence="2" key="1">
    <citation type="journal article" date="2013" name="Science">
        <title>Comparative analysis of bat genomes provides insight into the evolution of flight and immunity.</title>
        <authorList>
            <person name="Zhang G."/>
            <person name="Cowled C."/>
            <person name="Shi Z."/>
            <person name="Huang Z."/>
            <person name="Bishop-Lilly K.A."/>
            <person name="Fang X."/>
            <person name="Wynne J.W."/>
            <person name="Xiong Z."/>
            <person name="Baker M.L."/>
            <person name="Zhao W."/>
            <person name="Tachedjian M."/>
            <person name="Zhu Y."/>
            <person name="Zhou P."/>
            <person name="Jiang X."/>
            <person name="Ng J."/>
            <person name="Yang L."/>
            <person name="Wu L."/>
            <person name="Xiao J."/>
            <person name="Feng Y."/>
            <person name="Chen Y."/>
            <person name="Sun X."/>
            <person name="Zhang Y."/>
            <person name="Marsh G.A."/>
            <person name="Crameri G."/>
            <person name="Broder C.C."/>
            <person name="Frey K.G."/>
            <person name="Wang L.F."/>
            <person name="Wang J."/>
        </authorList>
    </citation>
    <scope>NUCLEOTIDE SEQUENCE [LARGE SCALE GENOMIC DNA]</scope>
</reference>
<proteinExistence type="predicted"/>
<dbReference type="EMBL" id="KB030948">
    <property type="protein sequence ID" value="ELK07694.1"/>
    <property type="molecule type" value="Genomic_DNA"/>
</dbReference>
<dbReference type="InParanoid" id="L5K7K7"/>
<gene>
    <name evidence="1" type="ORF">PAL_GLEAN10005195</name>
</gene>
<evidence type="ECO:0000313" key="1">
    <source>
        <dbReference type="EMBL" id="ELK07694.1"/>
    </source>
</evidence>
<dbReference type="AlphaFoldDB" id="L5K7K7"/>
<evidence type="ECO:0000313" key="2">
    <source>
        <dbReference type="Proteomes" id="UP000010552"/>
    </source>
</evidence>
<accession>L5K7K7</accession>
<dbReference type="Proteomes" id="UP000010552">
    <property type="component" value="Unassembled WGS sequence"/>
</dbReference>